<evidence type="ECO:0000259" key="4">
    <source>
        <dbReference type="PROSITE" id="PS50949"/>
    </source>
</evidence>
<name>A0A6B3RMW8_9RHOB</name>
<proteinExistence type="predicted"/>
<evidence type="ECO:0000256" key="1">
    <source>
        <dbReference type="ARBA" id="ARBA00023015"/>
    </source>
</evidence>
<dbReference type="AlphaFoldDB" id="A0A6B3RMW8"/>
<dbReference type="Pfam" id="PF07729">
    <property type="entry name" value="FCD"/>
    <property type="match status" value="1"/>
</dbReference>
<dbReference type="InterPro" id="IPR000524">
    <property type="entry name" value="Tscrpt_reg_HTH_GntR"/>
</dbReference>
<dbReference type="InterPro" id="IPR008920">
    <property type="entry name" value="TF_FadR/GntR_C"/>
</dbReference>
<evidence type="ECO:0000256" key="3">
    <source>
        <dbReference type="ARBA" id="ARBA00023163"/>
    </source>
</evidence>
<dbReference type="RefSeq" id="WP_164611352.1">
    <property type="nucleotide sequence ID" value="NZ_JAAIKE010000003.1"/>
</dbReference>
<comment type="caution">
    <text evidence="5">The sequence shown here is derived from an EMBL/GenBank/DDBJ whole genome shotgun (WGS) entry which is preliminary data.</text>
</comment>
<dbReference type="InterPro" id="IPR036390">
    <property type="entry name" value="WH_DNA-bd_sf"/>
</dbReference>
<reference evidence="5 6" key="1">
    <citation type="submission" date="2020-02" db="EMBL/GenBank/DDBJ databases">
        <title>Rhodobacter algicola sp. nov., isolated from microalga culture.</title>
        <authorList>
            <person name="Park C.-Y."/>
        </authorList>
    </citation>
    <scope>NUCLEOTIDE SEQUENCE [LARGE SCALE GENOMIC DNA]</scope>
    <source>
        <strain evidence="5 6">ETT8</strain>
    </source>
</reference>
<dbReference type="InterPro" id="IPR036388">
    <property type="entry name" value="WH-like_DNA-bd_sf"/>
</dbReference>
<dbReference type="Gene3D" id="1.20.120.530">
    <property type="entry name" value="GntR ligand-binding domain-like"/>
    <property type="match status" value="1"/>
</dbReference>
<gene>
    <name evidence="5" type="ORF">G3572_09965</name>
</gene>
<dbReference type="PROSITE" id="PS50949">
    <property type="entry name" value="HTH_GNTR"/>
    <property type="match status" value="1"/>
</dbReference>
<dbReference type="SMART" id="SM00895">
    <property type="entry name" value="FCD"/>
    <property type="match status" value="1"/>
</dbReference>
<keyword evidence="6" id="KW-1185">Reference proteome</keyword>
<sequence length="259" mass="28909">MKASSSKVHVPPKRVPEFRIPTEFGTSLPTGAAKQAVEMLGRRIANDVYPQDMVMPTEEELALSLGVSRATVRDAIKVLSGKGLVRTARRYGTRVRPIEEWNLLDGDVVAWHESTHPRIKRIFAETTELRAILEPAAAELAARRGTPEQARILLAAANDIHPDQDDVERLFAADCQFHVTLLDMTRNTVMRQMRQIILTMLRVSYEFGVLNPDNETVSREGHLAVAEAIAARDANGAKMAMSAMLELNRSLVNDYWLAR</sequence>
<dbReference type="Proteomes" id="UP000481421">
    <property type="component" value="Unassembled WGS sequence"/>
</dbReference>
<evidence type="ECO:0000256" key="2">
    <source>
        <dbReference type="ARBA" id="ARBA00023125"/>
    </source>
</evidence>
<dbReference type="SUPFAM" id="SSF46785">
    <property type="entry name" value="Winged helix' DNA-binding domain"/>
    <property type="match status" value="1"/>
</dbReference>
<dbReference type="Pfam" id="PF00392">
    <property type="entry name" value="GntR"/>
    <property type="match status" value="1"/>
</dbReference>
<dbReference type="SUPFAM" id="SSF48008">
    <property type="entry name" value="GntR ligand-binding domain-like"/>
    <property type="match status" value="1"/>
</dbReference>
<dbReference type="GO" id="GO:0003677">
    <property type="term" value="F:DNA binding"/>
    <property type="evidence" value="ECO:0007669"/>
    <property type="project" value="UniProtKB-KW"/>
</dbReference>
<dbReference type="PANTHER" id="PTHR43537:SF44">
    <property type="entry name" value="GNTR FAMILY REGULATORY PROTEIN"/>
    <property type="match status" value="1"/>
</dbReference>
<feature type="domain" description="HTH gntR-type" evidence="4">
    <location>
        <begin position="30"/>
        <end position="98"/>
    </location>
</feature>
<evidence type="ECO:0000313" key="6">
    <source>
        <dbReference type="Proteomes" id="UP000481421"/>
    </source>
</evidence>
<keyword evidence="1" id="KW-0805">Transcription regulation</keyword>
<protein>
    <submittedName>
        <fullName evidence="5">FadR family transcriptional regulator</fullName>
    </submittedName>
</protein>
<dbReference type="CDD" id="cd07377">
    <property type="entry name" value="WHTH_GntR"/>
    <property type="match status" value="1"/>
</dbReference>
<dbReference type="SMART" id="SM00345">
    <property type="entry name" value="HTH_GNTR"/>
    <property type="match status" value="1"/>
</dbReference>
<dbReference type="PANTHER" id="PTHR43537">
    <property type="entry name" value="TRANSCRIPTIONAL REGULATOR, GNTR FAMILY"/>
    <property type="match status" value="1"/>
</dbReference>
<evidence type="ECO:0000313" key="5">
    <source>
        <dbReference type="EMBL" id="NEX46533.1"/>
    </source>
</evidence>
<dbReference type="InterPro" id="IPR011711">
    <property type="entry name" value="GntR_C"/>
</dbReference>
<dbReference type="GO" id="GO:0003700">
    <property type="term" value="F:DNA-binding transcription factor activity"/>
    <property type="evidence" value="ECO:0007669"/>
    <property type="project" value="InterPro"/>
</dbReference>
<dbReference type="PRINTS" id="PR00035">
    <property type="entry name" value="HTHGNTR"/>
</dbReference>
<keyword evidence="2" id="KW-0238">DNA-binding</keyword>
<dbReference type="EMBL" id="JAAIKE010000003">
    <property type="protein sequence ID" value="NEX46533.1"/>
    <property type="molecule type" value="Genomic_DNA"/>
</dbReference>
<keyword evidence="3" id="KW-0804">Transcription</keyword>
<organism evidence="5 6">
    <name type="scientific">Pseudotabrizicola algicola</name>
    <dbReference type="NCBI Taxonomy" id="2709381"/>
    <lineage>
        <taxon>Bacteria</taxon>
        <taxon>Pseudomonadati</taxon>
        <taxon>Pseudomonadota</taxon>
        <taxon>Alphaproteobacteria</taxon>
        <taxon>Rhodobacterales</taxon>
        <taxon>Paracoccaceae</taxon>
        <taxon>Pseudotabrizicola</taxon>
    </lineage>
</organism>
<accession>A0A6B3RMW8</accession>
<dbReference type="Gene3D" id="1.10.10.10">
    <property type="entry name" value="Winged helix-like DNA-binding domain superfamily/Winged helix DNA-binding domain"/>
    <property type="match status" value="1"/>
</dbReference>